<name>A0A1R3V854_9HYPH</name>
<organism evidence="1 2">
    <name type="scientific">Mesorhizobium prunaredense</name>
    <dbReference type="NCBI Taxonomy" id="1631249"/>
    <lineage>
        <taxon>Bacteria</taxon>
        <taxon>Pseudomonadati</taxon>
        <taxon>Pseudomonadota</taxon>
        <taxon>Alphaproteobacteria</taxon>
        <taxon>Hyphomicrobiales</taxon>
        <taxon>Phyllobacteriaceae</taxon>
        <taxon>Mesorhizobium</taxon>
    </lineage>
</organism>
<dbReference type="Proteomes" id="UP000188388">
    <property type="component" value="Unassembled WGS sequence"/>
</dbReference>
<reference evidence="2" key="1">
    <citation type="submission" date="2017-01" db="EMBL/GenBank/DDBJ databases">
        <authorList>
            <person name="Brunel B."/>
        </authorList>
    </citation>
    <scope>NUCLEOTIDE SEQUENCE [LARGE SCALE GENOMIC DNA]</scope>
</reference>
<sequence length="89" mass="10013">MQIRCARAASWKGVLSFELASSTANVLTSLMHVRTGKSRTAVGSPPGILCQIQFADRIHLVTRWFHKQDVEKTIFRKEGVLLAMKNLCR</sequence>
<evidence type="ECO:0000313" key="1">
    <source>
        <dbReference type="EMBL" id="SIT56054.1"/>
    </source>
</evidence>
<protein>
    <submittedName>
        <fullName evidence="1">Uncharacterized protein</fullName>
    </submittedName>
</protein>
<dbReference type="AlphaFoldDB" id="A0A1R3V854"/>
<evidence type="ECO:0000313" key="2">
    <source>
        <dbReference type="Proteomes" id="UP000188388"/>
    </source>
</evidence>
<keyword evidence="2" id="KW-1185">Reference proteome</keyword>
<dbReference type="EMBL" id="FTPD01000017">
    <property type="protein sequence ID" value="SIT56054.1"/>
    <property type="molecule type" value="Genomic_DNA"/>
</dbReference>
<gene>
    <name evidence="1" type="ORF">BQ8794_240261</name>
</gene>
<accession>A0A1R3V854</accession>
<proteinExistence type="predicted"/>